<dbReference type="SMART" id="SM01398">
    <property type="entry name" value="Cornichon"/>
    <property type="match status" value="1"/>
</dbReference>
<keyword evidence="3 6" id="KW-0812">Transmembrane</keyword>
<evidence type="ECO:0000313" key="7">
    <source>
        <dbReference type="EMBL" id="KAJ8748925.1"/>
    </source>
</evidence>
<dbReference type="InterPro" id="IPR003377">
    <property type="entry name" value="Cornichon"/>
</dbReference>
<sequence length="136" mass="16047">MWGILGWLLNFVLLMAVMGIVGFQLMNLTDLETDYINPYDSANQINAVVLPEYIILGLLCMSFLFTGHWFMCLLCVPCVYHNLRLYIQRQHLIDVTEIYNQMNREKQRRFFKLGYLVILLVMSIFWLLWTVGEEGD</sequence>
<dbReference type="Pfam" id="PF03311">
    <property type="entry name" value="Cornichon"/>
    <property type="match status" value="1"/>
</dbReference>
<reference evidence="7 8" key="1">
    <citation type="submission" date="2021-09" db="EMBL/GenBank/DDBJ databases">
        <title>Genomic insights and catalytic innovation underlie evolution of tropane alkaloids biosynthesis.</title>
        <authorList>
            <person name="Wang Y.-J."/>
            <person name="Tian T."/>
            <person name="Huang J.-P."/>
            <person name="Huang S.-X."/>
        </authorList>
    </citation>
    <scope>NUCLEOTIDE SEQUENCE [LARGE SCALE GENOMIC DNA]</scope>
    <source>
        <strain evidence="7">KIB-2018</strain>
        <tissue evidence="7">Leaf</tissue>
    </source>
</reference>
<evidence type="ECO:0000256" key="4">
    <source>
        <dbReference type="ARBA" id="ARBA00022989"/>
    </source>
</evidence>
<feature type="transmembrane region" description="Helical" evidence="6">
    <location>
        <begin position="53"/>
        <end position="80"/>
    </location>
</feature>
<dbReference type="Proteomes" id="UP001159364">
    <property type="component" value="Linkage Group LG12"/>
</dbReference>
<evidence type="ECO:0000256" key="6">
    <source>
        <dbReference type="SAM" id="Phobius"/>
    </source>
</evidence>
<dbReference type="GO" id="GO:0016192">
    <property type="term" value="P:vesicle-mediated transport"/>
    <property type="evidence" value="ECO:0007669"/>
    <property type="project" value="InterPro"/>
</dbReference>
<comment type="caution">
    <text evidence="7">The sequence shown here is derived from an EMBL/GenBank/DDBJ whole genome shotgun (WGS) entry which is preliminary data.</text>
</comment>
<protein>
    <submittedName>
        <fullName evidence="7">Uncharacterized protein</fullName>
    </submittedName>
</protein>
<organism evidence="7 8">
    <name type="scientific">Erythroxylum novogranatense</name>
    <dbReference type="NCBI Taxonomy" id="1862640"/>
    <lineage>
        <taxon>Eukaryota</taxon>
        <taxon>Viridiplantae</taxon>
        <taxon>Streptophyta</taxon>
        <taxon>Embryophyta</taxon>
        <taxon>Tracheophyta</taxon>
        <taxon>Spermatophyta</taxon>
        <taxon>Magnoliopsida</taxon>
        <taxon>eudicotyledons</taxon>
        <taxon>Gunneridae</taxon>
        <taxon>Pentapetalae</taxon>
        <taxon>rosids</taxon>
        <taxon>fabids</taxon>
        <taxon>Malpighiales</taxon>
        <taxon>Erythroxylaceae</taxon>
        <taxon>Erythroxylum</taxon>
    </lineage>
</organism>
<accession>A0AAV8SA65</accession>
<evidence type="ECO:0000256" key="3">
    <source>
        <dbReference type="ARBA" id="ARBA00022692"/>
    </source>
</evidence>
<name>A0AAV8SA65_9ROSI</name>
<dbReference type="GO" id="GO:0016020">
    <property type="term" value="C:membrane"/>
    <property type="evidence" value="ECO:0007669"/>
    <property type="project" value="UniProtKB-SubCell"/>
</dbReference>
<dbReference type="AlphaFoldDB" id="A0AAV8SA65"/>
<comment type="subcellular location">
    <subcellularLocation>
        <location evidence="1">Membrane</location>
        <topology evidence="1">Multi-pass membrane protein</topology>
    </subcellularLocation>
</comment>
<gene>
    <name evidence="7" type="ORF">K2173_013361</name>
</gene>
<proteinExistence type="inferred from homology"/>
<keyword evidence="4 6" id="KW-1133">Transmembrane helix</keyword>
<evidence type="ECO:0000256" key="5">
    <source>
        <dbReference type="ARBA" id="ARBA00023136"/>
    </source>
</evidence>
<evidence type="ECO:0000256" key="1">
    <source>
        <dbReference type="ARBA" id="ARBA00004141"/>
    </source>
</evidence>
<dbReference type="EMBL" id="JAIWQS010000012">
    <property type="protein sequence ID" value="KAJ8748925.1"/>
    <property type="molecule type" value="Genomic_DNA"/>
</dbReference>
<keyword evidence="5 6" id="KW-0472">Membrane</keyword>
<evidence type="ECO:0000256" key="2">
    <source>
        <dbReference type="ARBA" id="ARBA00010095"/>
    </source>
</evidence>
<dbReference type="PANTHER" id="PTHR12290">
    <property type="entry name" value="CORNICHON-RELATED"/>
    <property type="match status" value="1"/>
</dbReference>
<comment type="similarity">
    <text evidence="2">Belongs to the cornichon family.</text>
</comment>
<keyword evidence="8" id="KW-1185">Reference proteome</keyword>
<evidence type="ECO:0000313" key="8">
    <source>
        <dbReference type="Proteomes" id="UP001159364"/>
    </source>
</evidence>
<feature type="transmembrane region" description="Helical" evidence="6">
    <location>
        <begin position="7"/>
        <end position="26"/>
    </location>
</feature>
<feature type="transmembrane region" description="Helical" evidence="6">
    <location>
        <begin position="110"/>
        <end position="129"/>
    </location>
</feature>